<evidence type="ECO:0000313" key="3">
    <source>
        <dbReference type="Proteomes" id="UP000203826"/>
    </source>
</evidence>
<feature type="region of interest" description="Disordered" evidence="1">
    <location>
        <begin position="1965"/>
        <end position="1991"/>
    </location>
</feature>
<gene>
    <name evidence="2" type="ORF">ceV_105</name>
</gene>
<feature type="compositionally biased region" description="Acidic residues" evidence="1">
    <location>
        <begin position="1972"/>
        <end position="1991"/>
    </location>
</feature>
<dbReference type="KEGG" id="vg:26048972"/>
<keyword evidence="3" id="KW-1185">Reference proteome</keyword>
<reference evidence="2 3" key="1">
    <citation type="journal article" date="2015" name="Genome Announc.">
        <title>The 474-Kilobase-Pair Complete Genome Sequence of CeV-01B, a Virus Infecting Haptolina (Chrysochromulina) ericina (Prymnesiophyceae).</title>
        <authorList>
            <person name="Gallot-Lavallee L."/>
            <person name="Pagarete A."/>
            <person name="Legendre M."/>
            <person name="Santini S."/>
            <person name="Sandaa R.A."/>
            <person name="Himmelbauer H."/>
            <person name="Ogata H."/>
            <person name="Bratbak G."/>
            <person name="Claverie J.M."/>
        </authorList>
    </citation>
    <scope>NUCLEOTIDE SEQUENCE [LARGE SCALE GENOMIC DNA]</scope>
    <source>
        <strain evidence="2">CeV-01B</strain>
    </source>
</reference>
<sequence length="1991" mass="230094">MVDTPTEKINIQLGDIIQIIAPDNPNLNLQQFYIEFINQQKLLLINIDNQEQTEIDIIDGELSDLSIQQIELLSRADSSSYARQHNLVPGVWIEITFKTSDSLIIKGLITSLEEDMIEIKTYPDNNIIYIDFAYQGIPEDFFIDKITIINNPETASDPVVEPEPEPISETPTETLVDQPDEYISELPTTSLLQESGIDLEDAAPEIIEQKLKEAILEGNQIELGEDLEEITIFVDVPEEEKRYSMEQQTDDLLDELLGTIPTDKRTNSKLNEIHTMIERFVQLHNHYSIFDKNKNANKPDQISNNYKPLAKLLSEFQENLLWLIPVSINRKKLYNIDKTVVEELASTTINNLNLSTVVVEEDDLFSEFLKGQQITDDNNYYNYINKLNEIYTPFQETVDPTNSIISHQVSKTILSIVNNLDDNESYVAEIGKDYEIIKRKKFLFETYTKALEYLPNQSQLANPDIITLNSIIILTIPFLLFSKINLPTTNILEKSLLDKNYLYYWKYINDNTQIDQTTTIDTLIDTTLPINELEDDIDVLNQMKRDLFQNIQQYSLDETLYNDSTNPATYLKFLNQILPTNSQCFNIIKTLSKNVLSIYSIIKELELFHIYFPDVNFSFFEKLNLFITNNISNYKTRLADNIRLYNTYSGKQYTKQIPSKWFQILDKNKALSTIVMESYSLESTFTDTELFTRIYNIDNGKLFAIALVRINLDLQTNNLLEEFVDKYQQSIINKNRETNNCKTITKKYNTIESLESDNSRDIYIDSEYDKTDYKFIDKLTSEQKSLPREEQLPILIEKLVENKSISTEQAQIEANNIINRQTLVENGDYALLSIKQDPQYFVRQDNNWVISDLGTNVEIKDNKLFCNLQNQCISDNNSCNTLNKAESNLNENVLQQIYTEFDNTYDKQAEKIRKNIDTILEKSIIRIKLLKRYKIKNFYKYDTLKRDIADLLNEEPGLAQVSPYENLRDIILGQEDFVKRQHFIQKFVILFTRRAFDYEDQYWLYCIKTNTKLLPLFISTLANRFISGGDYVYELDVIVTNQGTISDDGDSFVDKYSGYFIKKIEFDTEEGFTEEGFKLKTREKMEKDLGDHVLELADDESKSTEKVLSSEARLVSNIINAITGASGMGINIKDHYNFIIDNVLLLHKQLAPTEQQYQKMTTTAAKAKKTIASYEDQVGRPLIILTFIFISIAIQTNIPSIETRKTFPNCIKAFEGYPIFGDDIAAITYIACIARKMKNNEYPWSSIYNLKEEKIISQIKNLLDGDKFKILKNPSVKLKIAEKRQYNKTKRKDIKLDILAIDKLQGFFPPLIPFSVKAYPLAEGFTNLLARNIKSGNYMQQDQINVIKTKIIKFGLSIQEIIKKVVEKQSPLINSKAGVVFLENTCCDSQSTDVHKYFTDNNSTLIQNNNIVTSLSDMLYDIYRASNAPLLFDPRDSRYYYPELSKTFSTDTIYQAFIVFCKNKTLSLNSDIQDTCGLSSTLIQPTQSINEQIEILKSDGINYSEELFQQLLSIVNLKNIIKIDLTLTYPNMVQTFNDTLVSLKDNPDENVPQLLVNDLIDLLDRYSLKDETANSSSRKIKNFLDAENSKLLDKINIFIKSNAGLSKSKFASLSNCLENINKFLEIGDNILVTSDDETTFKTINFIKNTINNMVNIFPNIILNKINYQESKIPKHWNLSRRHDADIKEIINNYYKNLKPLYDDSELTNILKIIKSKCTNILKLANNTPFFASITFDSDTSVSVFDSRLVLLLYKYYFYKTLEIYIDLSKLTQQFAKPEEVLSVQDQTPKEADEEVEQSLASGTSKQEVPVPEISTQTYIAQATIAGAKIEKMESVAKYIAQIMDIICQHKKSIDYNKDSIMDKILISKEKEKKDITDYLKGLTDEEREVENIFKNQKLEKWSKGLQKGLTQYVQETYDEEREQAEKELIRDKKLSTKTGINEMNKNIYADEFDIDEEITEQIEQEAYSLDDYPGEDGDEPEYDDFEQQDEY</sequence>
<organism evidence="2 3">
    <name type="scientific">Chrysochromulina ericina virus CeV-01B</name>
    <dbReference type="NCBI Taxonomy" id="3070830"/>
    <lineage>
        <taxon>Viruses</taxon>
        <taxon>Varidnaviria</taxon>
        <taxon>Bamfordvirae</taxon>
        <taxon>Nucleocytoviricota</taxon>
        <taxon>Megaviricetes</taxon>
        <taxon>Imitervirales</taxon>
        <taxon>Mesomimiviridae</taxon>
        <taxon>Tethysvirus</taxon>
        <taxon>Tethysvirus raunefjordenense</taxon>
    </lineage>
</organism>
<feature type="region of interest" description="Disordered" evidence="1">
    <location>
        <begin position="1782"/>
        <end position="1806"/>
    </location>
</feature>
<name>A0A0N9R002_9VIRU</name>
<evidence type="ECO:0000313" key="2">
    <source>
        <dbReference type="EMBL" id="ALH23011.1"/>
    </source>
</evidence>
<evidence type="ECO:0000256" key="1">
    <source>
        <dbReference type="SAM" id="MobiDB-lite"/>
    </source>
</evidence>
<proteinExistence type="predicted"/>
<protein>
    <submittedName>
        <fullName evidence="2">Uncharacterized protein</fullName>
    </submittedName>
</protein>
<dbReference type="Proteomes" id="UP000203826">
    <property type="component" value="Segment"/>
</dbReference>
<dbReference type="EMBL" id="KT820662">
    <property type="protein sequence ID" value="ALH23011.1"/>
    <property type="molecule type" value="Genomic_DNA"/>
</dbReference>
<accession>A0A0N9R002</accession>